<gene>
    <name evidence="2" type="ORF">O0S08_48335</name>
</gene>
<evidence type="ECO:0000256" key="1">
    <source>
        <dbReference type="SAM" id="SignalP"/>
    </source>
</evidence>
<evidence type="ECO:0000313" key="2">
    <source>
        <dbReference type="EMBL" id="WAS93998.1"/>
    </source>
</evidence>
<keyword evidence="3" id="KW-1185">Reference proteome</keyword>
<evidence type="ECO:0008006" key="4">
    <source>
        <dbReference type="Google" id="ProtNLM"/>
    </source>
</evidence>
<organism evidence="2 3">
    <name type="scientific">Nannocystis punicea</name>
    <dbReference type="NCBI Taxonomy" id="2995304"/>
    <lineage>
        <taxon>Bacteria</taxon>
        <taxon>Pseudomonadati</taxon>
        <taxon>Myxococcota</taxon>
        <taxon>Polyangia</taxon>
        <taxon>Nannocystales</taxon>
        <taxon>Nannocystaceae</taxon>
        <taxon>Nannocystis</taxon>
    </lineage>
</organism>
<feature type="chain" id="PRO_5047234222" description="T9SS C-terminal target domain-containing protein" evidence="1">
    <location>
        <begin position="22"/>
        <end position="450"/>
    </location>
</feature>
<dbReference type="Proteomes" id="UP001164459">
    <property type="component" value="Chromosome"/>
</dbReference>
<dbReference type="PANTHER" id="PTHR41339">
    <property type="entry name" value="LIPL48"/>
    <property type="match status" value="1"/>
</dbReference>
<keyword evidence="1" id="KW-0732">Signal</keyword>
<sequence length="450" mass="46444">MTTKKTLPMFAAALALPLVFAQGCGDDGMQTSDTADTADSDTASGEEECDSEIEGTIESDTTWTCSHTLKDIVTVKNNAKLTVMPGVTIKGLNGSALVVAKGSQLIAEGTKEQPIVFTSALAEGSRARGDWGGIVLLGDAKNNLQTGSGIAEGLDAGNPDYAYGGGDDAYSCGSLKWVRVEYVGFELTKDNELNGVTFYSCGSGTTVDYLQVHMGKDDGIEMFGGTWSGKHIVVTGAQDDSVDCDQGYTGSLQHVALIQDPAAGNYAFELSNQADNLDAEPRTAPKFVNVTAIGTAAGGDIETQSAGVRLKEGVSAEFYNAIFYGFHGPAVELTEGATEAVAAAGGIKFMNDLFFGNSAVDDGATPYVVGEGSTFDLKGLIEDPANKNLIDADPQLGSLDFTAPNFAPADGSPVRGAGAAPAGFDAADYIGAVANAAGDWTLGWTSYAAN</sequence>
<name>A0ABY7H3Z1_9BACT</name>
<dbReference type="PROSITE" id="PS51257">
    <property type="entry name" value="PROKAR_LIPOPROTEIN"/>
    <property type="match status" value="1"/>
</dbReference>
<reference evidence="2" key="1">
    <citation type="submission" date="2022-11" db="EMBL/GenBank/DDBJ databases">
        <title>Minimal conservation of predation-associated metabolite biosynthetic gene clusters underscores biosynthetic potential of Myxococcota including descriptions for ten novel species: Archangium lansinium sp. nov., Myxococcus landrumus sp. nov., Nannocystis bai.</title>
        <authorList>
            <person name="Ahearne A."/>
            <person name="Stevens C."/>
            <person name="Dowd S."/>
        </authorList>
    </citation>
    <scope>NUCLEOTIDE SEQUENCE</scope>
    <source>
        <strain evidence="2">Fl3</strain>
    </source>
</reference>
<dbReference type="PANTHER" id="PTHR41339:SF1">
    <property type="entry name" value="SECRETED PROTEIN"/>
    <property type="match status" value="1"/>
</dbReference>
<protein>
    <recommendedName>
        <fullName evidence="4">T9SS C-terminal target domain-containing protein</fullName>
    </recommendedName>
</protein>
<dbReference type="EMBL" id="CP114040">
    <property type="protein sequence ID" value="WAS93998.1"/>
    <property type="molecule type" value="Genomic_DNA"/>
</dbReference>
<proteinExistence type="predicted"/>
<accession>A0ABY7H3Z1</accession>
<evidence type="ECO:0000313" key="3">
    <source>
        <dbReference type="Proteomes" id="UP001164459"/>
    </source>
</evidence>
<feature type="signal peptide" evidence="1">
    <location>
        <begin position="1"/>
        <end position="21"/>
    </location>
</feature>
<dbReference type="RefSeq" id="WP_269036338.1">
    <property type="nucleotide sequence ID" value="NZ_CP114040.1"/>
</dbReference>